<proteinExistence type="predicted"/>
<accession>A0A840E8P3</accession>
<name>A0A840E8P3_9BACT</name>
<feature type="transmembrane region" description="Helical" evidence="1">
    <location>
        <begin position="6"/>
        <end position="27"/>
    </location>
</feature>
<evidence type="ECO:0000313" key="3">
    <source>
        <dbReference type="EMBL" id="MBB4080082.1"/>
    </source>
</evidence>
<evidence type="ECO:0000259" key="2">
    <source>
        <dbReference type="SMART" id="SM01080"/>
    </source>
</evidence>
<protein>
    <submittedName>
        <fullName evidence="3">CHASE2 domain-containing sensor protein</fullName>
    </submittedName>
</protein>
<feature type="transmembrane region" description="Helical" evidence="1">
    <location>
        <begin position="365"/>
        <end position="382"/>
    </location>
</feature>
<keyword evidence="4" id="KW-1185">Reference proteome</keyword>
<organism evidence="3 4">
    <name type="scientific">Neolewinella aquimaris</name>
    <dbReference type="NCBI Taxonomy" id="1835722"/>
    <lineage>
        <taxon>Bacteria</taxon>
        <taxon>Pseudomonadati</taxon>
        <taxon>Bacteroidota</taxon>
        <taxon>Saprospiria</taxon>
        <taxon>Saprospirales</taxon>
        <taxon>Lewinellaceae</taxon>
        <taxon>Neolewinella</taxon>
    </lineage>
</organism>
<feature type="transmembrane region" description="Helical" evidence="1">
    <location>
        <begin position="339"/>
        <end position="359"/>
    </location>
</feature>
<dbReference type="Pfam" id="PF05226">
    <property type="entry name" value="CHASE2"/>
    <property type="match status" value="1"/>
</dbReference>
<feature type="transmembrane region" description="Helical" evidence="1">
    <location>
        <begin position="306"/>
        <end position="327"/>
    </location>
</feature>
<dbReference type="Proteomes" id="UP000576209">
    <property type="component" value="Unassembled WGS sequence"/>
</dbReference>
<evidence type="ECO:0000313" key="4">
    <source>
        <dbReference type="Proteomes" id="UP000576209"/>
    </source>
</evidence>
<evidence type="ECO:0000256" key="1">
    <source>
        <dbReference type="SAM" id="Phobius"/>
    </source>
</evidence>
<gene>
    <name evidence="3" type="ORF">GGR28_002712</name>
</gene>
<comment type="caution">
    <text evidence="3">The sequence shown here is derived from an EMBL/GenBank/DDBJ whole genome shotgun (WGS) entry which is preliminary data.</text>
</comment>
<feature type="domain" description="CHASE2" evidence="2">
    <location>
        <begin position="41"/>
        <end position="322"/>
    </location>
</feature>
<sequence length="399" mass="45045">MLLPTRHLHALIITALIFVLIGAVRLVTFNIHYFDPFNNGIRDYEITDILFSQLRDPERVDREDRIVLVHVAKPQRAEIAELLTKIGSRSPRVIGVDILFSGRKDPVGDSLLAAAISATPSIVMASNLAPYDGQRKGIPGMIYSDSIFTRGARSAYTNFLAGTDRTVRLFNPFITTLDGRQEVSFGAALAQAYAPDRVGKLRWQRGERPVRINYSGGYRGFLRVDGGAILETEAEDPLAVFRDRIVIIGFIDSQEPDAPIEDRYFTPLNEVYTGRSLPDMYGAVIHANIVSMILDGSYIFELPGWLEALLVVGFTYVNVLVIHRIYHRLPDSYHGVTRVMQLVELFCFFFIVALLFYHFRLKIDFSTGFLALVLAYDIVMIYESFIRKRIPALNPPDHV</sequence>
<dbReference type="SMART" id="SM01080">
    <property type="entry name" value="CHASE2"/>
    <property type="match status" value="1"/>
</dbReference>
<keyword evidence="1" id="KW-0812">Transmembrane</keyword>
<keyword evidence="1" id="KW-0472">Membrane</keyword>
<dbReference type="InterPro" id="IPR007890">
    <property type="entry name" value="CHASE2"/>
</dbReference>
<reference evidence="3 4" key="1">
    <citation type="submission" date="2020-08" db="EMBL/GenBank/DDBJ databases">
        <title>Genomic Encyclopedia of Type Strains, Phase IV (KMG-IV): sequencing the most valuable type-strain genomes for metagenomic binning, comparative biology and taxonomic classification.</title>
        <authorList>
            <person name="Goeker M."/>
        </authorList>
    </citation>
    <scope>NUCLEOTIDE SEQUENCE [LARGE SCALE GENOMIC DNA]</scope>
    <source>
        <strain evidence="3 4">DSM 105137</strain>
    </source>
</reference>
<keyword evidence="1" id="KW-1133">Transmembrane helix</keyword>
<dbReference type="RefSeq" id="WP_183496327.1">
    <property type="nucleotide sequence ID" value="NZ_JACIFF010000007.1"/>
</dbReference>
<dbReference type="EMBL" id="JACIFF010000007">
    <property type="protein sequence ID" value="MBB4080082.1"/>
    <property type="molecule type" value="Genomic_DNA"/>
</dbReference>
<dbReference type="AlphaFoldDB" id="A0A840E8P3"/>